<comment type="caution">
    <text evidence="4">The sequence shown here is derived from an EMBL/GenBank/DDBJ whole genome shotgun (WGS) entry which is preliminary data.</text>
</comment>
<evidence type="ECO:0000256" key="1">
    <source>
        <dbReference type="SAM" id="MobiDB-lite"/>
    </source>
</evidence>
<feature type="domain" description="SEC7" evidence="3">
    <location>
        <begin position="22"/>
        <end position="133"/>
    </location>
</feature>
<feature type="compositionally biased region" description="Basic and acidic residues" evidence="1">
    <location>
        <begin position="706"/>
        <end position="722"/>
    </location>
</feature>
<dbReference type="SMART" id="SM00233">
    <property type="entry name" value="PH"/>
    <property type="match status" value="1"/>
</dbReference>
<evidence type="ECO:0008006" key="6">
    <source>
        <dbReference type="Google" id="ProtNLM"/>
    </source>
</evidence>
<dbReference type="InterPro" id="IPR011993">
    <property type="entry name" value="PH-like_dom_sf"/>
</dbReference>
<dbReference type="SUPFAM" id="SSF50729">
    <property type="entry name" value="PH domain-like"/>
    <property type="match status" value="1"/>
</dbReference>
<sequence>MTSHNDLQHVHPNITPSFASQLEKFDFRGDGIDMALRKLLAKVHLPKESQQIDRAMEDFAKRYHECNPGLVENPDAIYAVAFSILLLHTDAHNKNVRQKMNKETFIMRTKIIEGGENVPEEILDIMFDNIVYSEFTYAEGENDPFGTLRVSEKPTSWFAKLSKTESTVASQMGALTTDLYPKLDQLMPAENTYSYKRTLKPINITDIHQSVLKAPTISLAGVRSRHAGSASSAQPHNNNTYAIRVTKAGMLDRKYDLLQGGKKATTRGWRPFGVMLSSSQIIFFADVSSFQGWLDRFETTDEEEEADSPITRREDHFPIPLSHSRPASPRQCHQHTSFTSISSATTAGQTITSLSSLYSSHSPTSSSVPSSPTSSSASLLRPVQIISLTNAVCIYDEAYVKYPHVFRLITGDGQQFLMRAESDADMEDWMLKINYAAMIKTTGVRLRPSKSLSSHNHLGDRREQRKLADQARREEKAKAKVLELSERIASHLRSLDQEIRLRLNLMILVPLQKSTKDRLLGFAETVGKRIQAKRYDLQRLECYREFLERELHWWLSSNPSRKMSAPLLSHPFATAFAIQRSSTSPSSMPRRLEDLPFSNPHLTASPLKMDEDIMWANGHVQIPKRTSSLLKPEQLKIFPPRQGLIHDHETVLRNVQPNTDNETVEGNADSDWNPRRASCPQIPPITAESKTVSVEEMTEQGIDKSVDQEQHTEDVCPPESEKTPLANAKMSTAAKVCEMDKLMRRRSRSNPIMPNDTLIRAVRNSKLLDVPSSVLKRERSGSEASSIREDDDNISVIMVNESEEDLTGSLHSWTLASPH</sequence>
<evidence type="ECO:0000313" key="5">
    <source>
        <dbReference type="Proteomes" id="UP000605846"/>
    </source>
</evidence>
<dbReference type="PANTHER" id="PTHR10663">
    <property type="entry name" value="GUANYL-NUCLEOTIDE EXCHANGE FACTOR"/>
    <property type="match status" value="1"/>
</dbReference>
<dbReference type="InterPro" id="IPR001849">
    <property type="entry name" value="PH_domain"/>
</dbReference>
<accession>A0A8H7BY92</accession>
<dbReference type="Gene3D" id="2.30.29.30">
    <property type="entry name" value="Pleckstrin-homology domain (PH domain)/Phosphotyrosine-binding domain (PTB)"/>
    <property type="match status" value="1"/>
</dbReference>
<dbReference type="EMBL" id="JABAYA010000011">
    <property type="protein sequence ID" value="KAF7731279.1"/>
    <property type="molecule type" value="Genomic_DNA"/>
</dbReference>
<dbReference type="GO" id="GO:0005085">
    <property type="term" value="F:guanyl-nucleotide exchange factor activity"/>
    <property type="evidence" value="ECO:0007669"/>
    <property type="project" value="InterPro"/>
</dbReference>
<feature type="region of interest" description="Disordered" evidence="1">
    <location>
        <begin position="301"/>
        <end position="339"/>
    </location>
</feature>
<dbReference type="Pfam" id="PF00169">
    <property type="entry name" value="PH"/>
    <property type="match status" value="1"/>
</dbReference>
<feature type="region of interest" description="Disordered" evidence="1">
    <location>
        <begin position="659"/>
        <end position="683"/>
    </location>
</feature>
<feature type="region of interest" description="Disordered" evidence="1">
    <location>
        <begin position="449"/>
        <end position="472"/>
    </location>
</feature>
<gene>
    <name evidence="4" type="ORF">EC973_000695</name>
</gene>
<dbReference type="AlphaFoldDB" id="A0A8H7BY92"/>
<dbReference type="GO" id="GO:0032012">
    <property type="term" value="P:regulation of ARF protein signal transduction"/>
    <property type="evidence" value="ECO:0007669"/>
    <property type="project" value="InterPro"/>
</dbReference>
<dbReference type="InterPro" id="IPR035999">
    <property type="entry name" value="Sec7_dom_sf"/>
</dbReference>
<proteinExistence type="predicted"/>
<dbReference type="InterPro" id="IPR000904">
    <property type="entry name" value="Sec7_dom"/>
</dbReference>
<feature type="region of interest" description="Disordered" evidence="1">
    <location>
        <begin position="706"/>
        <end position="727"/>
    </location>
</feature>
<dbReference type="SMART" id="SM00222">
    <property type="entry name" value="Sec7"/>
    <property type="match status" value="1"/>
</dbReference>
<dbReference type="PROSITE" id="PS50190">
    <property type="entry name" value="SEC7"/>
    <property type="match status" value="1"/>
</dbReference>
<dbReference type="FunFam" id="1.10.1000.11:FF:000002">
    <property type="entry name" value="Cytohesin 1"/>
    <property type="match status" value="1"/>
</dbReference>
<name>A0A8H7BY92_9FUNG</name>
<dbReference type="SUPFAM" id="SSF48425">
    <property type="entry name" value="Sec7 domain"/>
    <property type="match status" value="1"/>
</dbReference>
<dbReference type="Pfam" id="PF01369">
    <property type="entry name" value="Sec7"/>
    <property type="match status" value="1"/>
</dbReference>
<dbReference type="PANTHER" id="PTHR10663:SF405">
    <property type="entry name" value="ARF GUANINE NUCLEOTIDE EXCHANGE FACTOR SYT1"/>
    <property type="match status" value="1"/>
</dbReference>
<dbReference type="PROSITE" id="PS50003">
    <property type="entry name" value="PH_DOMAIN"/>
    <property type="match status" value="1"/>
</dbReference>
<evidence type="ECO:0000259" key="2">
    <source>
        <dbReference type="PROSITE" id="PS50003"/>
    </source>
</evidence>
<protein>
    <recommendedName>
        <fullName evidence="6">Guanyl-nucleotide exchange factor</fullName>
    </recommendedName>
</protein>
<dbReference type="Gene3D" id="1.10.1000.11">
    <property type="entry name" value="Arf Nucleotide-binding Site Opener,domain 2"/>
    <property type="match status" value="1"/>
</dbReference>
<organism evidence="4 5">
    <name type="scientific">Apophysomyces ossiformis</name>
    <dbReference type="NCBI Taxonomy" id="679940"/>
    <lineage>
        <taxon>Eukaryota</taxon>
        <taxon>Fungi</taxon>
        <taxon>Fungi incertae sedis</taxon>
        <taxon>Mucoromycota</taxon>
        <taxon>Mucoromycotina</taxon>
        <taxon>Mucoromycetes</taxon>
        <taxon>Mucorales</taxon>
        <taxon>Mucorineae</taxon>
        <taxon>Mucoraceae</taxon>
        <taxon>Apophysomyces</taxon>
    </lineage>
</organism>
<feature type="compositionally biased region" description="Basic and acidic residues" evidence="1">
    <location>
        <begin position="457"/>
        <end position="472"/>
    </location>
</feature>
<feature type="domain" description="PH" evidence="2">
    <location>
        <begin position="244"/>
        <end position="438"/>
    </location>
</feature>
<dbReference type="Proteomes" id="UP000605846">
    <property type="component" value="Unassembled WGS sequence"/>
</dbReference>
<keyword evidence="5" id="KW-1185">Reference proteome</keyword>
<dbReference type="InterPro" id="IPR023394">
    <property type="entry name" value="Sec7_C_sf"/>
</dbReference>
<evidence type="ECO:0000259" key="3">
    <source>
        <dbReference type="PROSITE" id="PS50190"/>
    </source>
</evidence>
<evidence type="ECO:0000313" key="4">
    <source>
        <dbReference type="EMBL" id="KAF7731279.1"/>
    </source>
</evidence>
<dbReference type="OrthoDB" id="430364at2759"/>
<reference evidence="4" key="1">
    <citation type="submission" date="2020-01" db="EMBL/GenBank/DDBJ databases">
        <title>Genome Sequencing of Three Apophysomyces-Like Fungal Strains Confirms a Novel Fungal Genus in the Mucoromycota with divergent Burkholderia-like Endosymbiotic Bacteria.</title>
        <authorList>
            <person name="Stajich J.E."/>
            <person name="Macias A.M."/>
            <person name="Carter-House D."/>
            <person name="Lovett B."/>
            <person name="Kasson L.R."/>
            <person name="Berry K."/>
            <person name="Grigoriev I."/>
            <person name="Chang Y."/>
            <person name="Spatafora J."/>
            <person name="Kasson M.T."/>
        </authorList>
    </citation>
    <scope>NUCLEOTIDE SEQUENCE</scope>
    <source>
        <strain evidence="4">NRRL A-21654</strain>
    </source>
</reference>